<sequence>MARCRAQGGTIGGAGVTDESKLSMALHLRNQEMSLRDIATRLVTTTGKKKGQHPSPATVKRMLREHDEQTAAKPLQRRLPRRGTESRPAARAFARTA</sequence>
<dbReference type="RefSeq" id="WP_391936608.1">
    <property type="nucleotide sequence ID" value="NZ_JBIBSM010000016.1"/>
</dbReference>
<comment type="caution">
    <text evidence="2">The sequence shown here is derived from an EMBL/GenBank/DDBJ whole genome shotgun (WGS) entry which is preliminary data.</text>
</comment>
<reference evidence="2 3" key="1">
    <citation type="submission" date="2024-10" db="EMBL/GenBank/DDBJ databases">
        <title>The Natural Products Discovery Center: Release of the First 8490 Sequenced Strains for Exploring Actinobacteria Biosynthetic Diversity.</title>
        <authorList>
            <person name="Kalkreuter E."/>
            <person name="Kautsar S.A."/>
            <person name="Yang D."/>
            <person name="Bader C.D."/>
            <person name="Teijaro C.N."/>
            <person name="Fluegel L."/>
            <person name="Davis C.M."/>
            <person name="Simpson J.R."/>
            <person name="Lauterbach L."/>
            <person name="Steele A.D."/>
            <person name="Gui C."/>
            <person name="Meng S."/>
            <person name="Li G."/>
            <person name="Viehrig K."/>
            <person name="Ye F."/>
            <person name="Su P."/>
            <person name="Kiefer A.F."/>
            <person name="Nichols A."/>
            <person name="Cepeda A.J."/>
            <person name="Yan W."/>
            <person name="Fan B."/>
            <person name="Jiang Y."/>
            <person name="Adhikari A."/>
            <person name="Zheng C.-J."/>
            <person name="Schuster L."/>
            <person name="Cowan T.M."/>
            <person name="Smanski M.J."/>
            <person name="Chevrette M.G."/>
            <person name="De Carvalho L.P.S."/>
            <person name="Shen B."/>
        </authorList>
    </citation>
    <scope>NUCLEOTIDE SEQUENCE [LARGE SCALE GENOMIC DNA]</scope>
    <source>
        <strain evidence="2 3">NPDC015755</strain>
    </source>
</reference>
<dbReference type="EMBL" id="JBIBSM010000016">
    <property type="protein sequence ID" value="MFF8279677.1"/>
    <property type="molecule type" value="Genomic_DNA"/>
</dbReference>
<gene>
    <name evidence="2" type="ORF">ACF05T_26795</name>
</gene>
<feature type="region of interest" description="Disordered" evidence="1">
    <location>
        <begin position="67"/>
        <end position="97"/>
    </location>
</feature>
<keyword evidence="3" id="KW-1185">Reference proteome</keyword>
<proteinExistence type="predicted"/>
<name>A0ABW6YJJ1_9ACTN</name>
<accession>A0ABW6YJJ1</accession>
<evidence type="ECO:0000256" key="1">
    <source>
        <dbReference type="SAM" id="MobiDB-lite"/>
    </source>
</evidence>
<evidence type="ECO:0000313" key="3">
    <source>
        <dbReference type="Proteomes" id="UP001603013"/>
    </source>
</evidence>
<dbReference type="Proteomes" id="UP001603013">
    <property type="component" value="Unassembled WGS sequence"/>
</dbReference>
<organism evidence="2 3">
    <name type="scientific">Streptomyces lateritius</name>
    <dbReference type="NCBI Taxonomy" id="67313"/>
    <lineage>
        <taxon>Bacteria</taxon>
        <taxon>Bacillati</taxon>
        <taxon>Actinomycetota</taxon>
        <taxon>Actinomycetes</taxon>
        <taxon>Kitasatosporales</taxon>
        <taxon>Streptomycetaceae</taxon>
        <taxon>Streptomyces</taxon>
    </lineage>
</organism>
<evidence type="ECO:0008006" key="4">
    <source>
        <dbReference type="Google" id="ProtNLM"/>
    </source>
</evidence>
<protein>
    <recommendedName>
        <fullName evidence="4">Transposase</fullName>
    </recommendedName>
</protein>
<evidence type="ECO:0000313" key="2">
    <source>
        <dbReference type="EMBL" id="MFF8279677.1"/>
    </source>
</evidence>